<comment type="caution">
    <text evidence="1">The sequence shown here is derived from an EMBL/GenBank/DDBJ whole genome shotgun (WGS) entry which is preliminary data.</text>
</comment>
<dbReference type="SUPFAM" id="SSF118352">
    <property type="entry name" value="HSP33 redox switch-like"/>
    <property type="match status" value="1"/>
</dbReference>
<proteinExistence type="predicted"/>
<dbReference type="GO" id="GO:0051082">
    <property type="term" value="F:unfolded protein binding"/>
    <property type="evidence" value="ECO:0007669"/>
    <property type="project" value="InterPro"/>
</dbReference>
<evidence type="ECO:0000313" key="1">
    <source>
        <dbReference type="EMBL" id="MBK1816796.1"/>
    </source>
</evidence>
<protein>
    <submittedName>
        <fullName evidence="1">Hsp33 family molecular chaperone HslO</fullName>
    </submittedName>
</protein>
<dbReference type="Proteomes" id="UP000600139">
    <property type="component" value="Unassembled WGS sequence"/>
</dbReference>
<name>A0A934R5U7_9BACT</name>
<dbReference type="InterPro" id="IPR000397">
    <property type="entry name" value="Heat_shock_Hsp33"/>
</dbReference>
<evidence type="ECO:0000313" key="2">
    <source>
        <dbReference type="Proteomes" id="UP000600139"/>
    </source>
</evidence>
<dbReference type="GO" id="GO:0006457">
    <property type="term" value="P:protein folding"/>
    <property type="evidence" value="ECO:0007669"/>
    <property type="project" value="InterPro"/>
</dbReference>
<reference evidence="1" key="1">
    <citation type="submission" date="2021-01" db="EMBL/GenBank/DDBJ databases">
        <title>Modified the classification status of verrucomicrobia.</title>
        <authorList>
            <person name="Feng X."/>
        </authorList>
    </citation>
    <scope>NUCLEOTIDE SEQUENCE</scope>
    <source>
        <strain evidence="1">JCM 18052</strain>
    </source>
</reference>
<organism evidence="1 2">
    <name type="scientific">Luteolibacter yonseiensis</name>
    <dbReference type="NCBI Taxonomy" id="1144680"/>
    <lineage>
        <taxon>Bacteria</taxon>
        <taxon>Pseudomonadati</taxon>
        <taxon>Verrucomicrobiota</taxon>
        <taxon>Verrucomicrobiia</taxon>
        <taxon>Verrucomicrobiales</taxon>
        <taxon>Verrucomicrobiaceae</taxon>
        <taxon>Luteolibacter</taxon>
    </lineage>
</organism>
<sequence length="254" mass="29353">MEIQEEFTTIESIFVRHRNALLVRGQFTSIYTDYYLHLMQHSIRPPAEPDQMLKDMLALLTLHLVARPWAETIAWTANLRAPRINLFVTGSSIEESVTGRVFTEDVREPDRNFFYSQTTTVESNEPRLSTMEVIGKDPVGWISQYYEQSEQRPARAFRLDDENFALIAAQPDCDLEWLEALDEAAVAKLLETEETSVLETRRFRFHCGCTLDRILPILGGWKDRLDDLFGDAETINIQCPRCAGRYEVTRDMLV</sequence>
<dbReference type="RefSeq" id="WP_200351722.1">
    <property type="nucleotide sequence ID" value="NZ_BAABHZ010000006.1"/>
</dbReference>
<accession>A0A934R5U7</accession>
<dbReference type="Pfam" id="PF01430">
    <property type="entry name" value="HSP33"/>
    <property type="match status" value="1"/>
</dbReference>
<gene>
    <name evidence="1" type="ORF">JIN84_14315</name>
</gene>
<keyword evidence="2" id="KW-1185">Reference proteome</keyword>
<dbReference type="EMBL" id="JAENIK010000011">
    <property type="protein sequence ID" value="MBK1816796.1"/>
    <property type="molecule type" value="Genomic_DNA"/>
</dbReference>
<dbReference type="AlphaFoldDB" id="A0A934R5U7"/>
<dbReference type="GO" id="GO:0005737">
    <property type="term" value="C:cytoplasm"/>
    <property type="evidence" value="ECO:0007669"/>
    <property type="project" value="InterPro"/>
</dbReference>
<dbReference type="InterPro" id="IPR016154">
    <property type="entry name" value="Heat_shock_Hsp33_C"/>
</dbReference>